<protein>
    <submittedName>
        <fullName evidence="1">Uncharacterized protein</fullName>
    </submittedName>
</protein>
<reference evidence="2" key="1">
    <citation type="journal article" date="2022" name="Mol. Ecol. Resour.">
        <title>The genomes of chicory, endive, great burdock and yacon provide insights into Asteraceae palaeo-polyploidization history and plant inulin production.</title>
        <authorList>
            <person name="Fan W."/>
            <person name="Wang S."/>
            <person name="Wang H."/>
            <person name="Wang A."/>
            <person name="Jiang F."/>
            <person name="Liu H."/>
            <person name="Zhao H."/>
            <person name="Xu D."/>
            <person name="Zhang Y."/>
        </authorList>
    </citation>
    <scope>NUCLEOTIDE SEQUENCE [LARGE SCALE GENOMIC DNA]</scope>
    <source>
        <strain evidence="2">cv. Niubang</strain>
    </source>
</reference>
<proteinExistence type="predicted"/>
<dbReference type="EMBL" id="CM042058">
    <property type="protein sequence ID" value="KAI3685272.1"/>
    <property type="molecule type" value="Genomic_DNA"/>
</dbReference>
<dbReference type="Proteomes" id="UP001055879">
    <property type="component" value="Linkage Group LG12"/>
</dbReference>
<accession>A0ACB8YJ54</accession>
<sequence length="115" mass="13419">MKLNPTKYSFGVSARKFFGYMVTRRGIEANPDQIKASVEIKSPRNFKDVQCLTGQVASLNRFISRSSDKCRLFYNVLRKNKDFHWTDDHEQALQEFKEYMASPPLLLKPQDNEVL</sequence>
<evidence type="ECO:0000313" key="2">
    <source>
        <dbReference type="Proteomes" id="UP001055879"/>
    </source>
</evidence>
<name>A0ACB8YJ54_ARCLA</name>
<evidence type="ECO:0000313" key="1">
    <source>
        <dbReference type="EMBL" id="KAI3685272.1"/>
    </source>
</evidence>
<organism evidence="1 2">
    <name type="scientific">Arctium lappa</name>
    <name type="common">Greater burdock</name>
    <name type="synonym">Lappa major</name>
    <dbReference type="NCBI Taxonomy" id="4217"/>
    <lineage>
        <taxon>Eukaryota</taxon>
        <taxon>Viridiplantae</taxon>
        <taxon>Streptophyta</taxon>
        <taxon>Embryophyta</taxon>
        <taxon>Tracheophyta</taxon>
        <taxon>Spermatophyta</taxon>
        <taxon>Magnoliopsida</taxon>
        <taxon>eudicotyledons</taxon>
        <taxon>Gunneridae</taxon>
        <taxon>Pentapetalae</taxon>
        <taxon>asterids</taxon>
        <taxon>campanulids</taxon>
        <taxon>Asterales</taxon>
        <taxon>Asteraceae</taxon>
        <taxon>Carduoideae</taxon>
        <taxon>Cardueae</taxon>
        <taxon>Arctiinae</taxon>
        <taxon>Arctium</taxon>
    </lineage>
</organism>
<reference evidence="1 2" key="2">
    <citation type="journal article" date="2022" name="Mol. Ecol. Resour.">
        <title>The genomes of chicory, endive, great burdock and yacon provide insights into Asteraceae paleo-polyploidization history and plant inulin production.</title>
        <authorList>
            <person name="Fan W."/>
            <person name="Wang S."/>
            <person name="Wang H."/>
            <person name="Wang A."/>
            <person name="Jiang F."/>
            <person name="Liu H."/>
            <person name="Zhao H."/>
            <person name="Xu D."/>
            <person name="Zhang Y."/>
        </authorList>
    </citation>
    <scope>NUCLEOTIDE SEQUENCE [LARGE SCALE GENOMIC DNA]</scope>
    <source>
        <strain evidence="2">cv. Niubang</strain>
    </source>
</reference>
<comment type="caution">
    <text evidence="1">The sequence shown here is derived from an EMBL/GenBank/DDBJ whole genome shotgun (WGS) entry which is preliminary data.</text>
</comment>
<gene>
    <name evidence="1" type="ORF">L6452_34513</name>
</gene>
<keyword evidence="2" id="KW-1185">Reference proteome</keyword>